<dbReference type="Gene3D" id="3.40.50.300">
    <property type="entry name" value="P-loop containing nucleotide triphosphate hydrolases"/>
    <property type="match status" value="1"/>
</dbReference>
<dbReference type="RefSeq" id="WP_129149353.1">
    <property type="nucleotide sequence ID" value="NZ_JBHSDO010000006.1"/>
</dbReference>
<dbReference type="SMART" id="SM00382">
    <property type="entry name" value="AAA"/>
    <property type="match status" value="1"/>
</dbReference>
<keyword evidence="7" id="KW-1185">Reference proteome</keyword>
<comment type="caution">
    <text evidence="6">The sequence shown here is derived from an EMBL/GenBank/DDBJ whole genome shotgun (WGS) entry which is preliminary data.</text>
</comment>
<evidence type="ECO:0000259" key="5">
    <source>
        <dbReference type="PROSITE" id="PS50893"/>
    </source>
</evidence>
<proteinExistence type="predicted"/>
<dbReference type="InterPro" id="IPR003439">
    <property type="entry name" value="ABC_transporter-like_ATP-bd"/>
</dbReference>
<sequence>MTAIRIDNLTCAFGELRAVDGISATIDHGELFTLLGPSGCGKTTLLRSIAGFNDVTSGSIWLGDKRIDSLPAHQRNIGMVFQNYAIFPNLNVADNVAYGLRARRVPAAEIATRVEKALQRVRLEGYGARWPHQMSGGQLQRVAIARALVIEPAVLLFDEPLSNLDAQLRTEMRVEIRRLQQSLGLTAVYVTHDQEEALAISDRIAVLRGGRIEQVGTPEDIYRQPKTPFVASFLGGTNMLSGVAGAFDGAATPVETCGVTIAVPGRIAEAGSKVLLSVRPEALRVADAGSGMRLTARLVLREFLGQIQRLHAELPDGTPLRVSTLGAAAVGVQEGASLALAYDPAQIVAFPAP</sequence>
<dbReference type="Pfam" id="PF08402">
    <property type="entry name" value="TOBE_2"/>
    <property type="match status" value="1"/>
</dbReference>
<evidence type="ECO:0000256" key="3">
    <source>
        <dbReference type="ARBA" id="ARBA00022741"/>
    </source>
</evidence>
<dbReference type="PANTHER" id="PTHR42781">
    <property type="entry name" value="SPERMIDINE/PUTRESCINE IMPORT ATP-BINDING PROTEIN POTA"/>
    <property type="match status" value="1"/>
</dbReference>
<dbReference type="InterPro" id="IPR008995">
    <property type="entry name" value="Mo/tungstate-bd_C_term_dom"/>
</dbReference>
<name>A0A4Q1HRE2_9BURK</name>
<dbReference type="InterPro" id="IPR012340">
    <property type="entry name" value="NA-bd_OB-fold"/>
</dbReference>
<feature type="domain" description="ABC transporter" evidence="5">
    <location>
        <begin position="4"/>
        <end position="234"/>
    </location>
</feature>
<reference evidence="6 7" key="1">
    <citation type="journal article" date="2017" name="Int. J. Syst. Evol. Microbiol.">
        <title>Achromobacter aloeverae sp. nov., isolated from the root of Aloe vera (L.) Burm.f.</title>
        <authorList>
            <person name="Kuncharoen N."/>
            <person name="Muramatsu Y."/>
            <person name="Shibata C."/>
            <person name="Kamakura Y."/>
            <person name="Nakagawa Y."/>
            <person name="Tanasupawat S."/>
        </authorList>
    </citation>
    <scope>NUCLEOTIDE SEQUENCE [LARGE SCALE GENOMIC DNA]</scope>
    <source>
        <strain evidence="6 7">AVA-1</strain>
    </source>
</reference>
<keyword evidence="1" id="KW-0813">Transport</keyword>
<dbReference type="Pfam" id="PF00005">
    <property type="entry name" value="ABC_tran"/>
    <property type="match status" value="1"/>
</dbReference>
<dbReference type="PROSITE" id="PS00211">
    <property type="entry name" value="ABC_TRANSPORTER_1"/>
    <property type="match status" value="1"/>
</dbReference>
<evidence type="ECO:0000313" key="7">
    <source>
        <dbReference type="Proteomes" id="UP000290849"/>
    </source>
</evidence>
<dbReference type="GO" id="GO:0016887">
    <property type="term" value="F:ATP hydrolysis activity"/>
    <property type="evidence" value="ECO:0007669"/>
    <property type="project" value="InterPro"/>
</dbReference>
<dbReference type="GO" id="GO:0005524">
    <property type="term" value="F:ATP binding"/>
    <property type="evidence" value="ECO:0007669"/>
    <property type="project" value="UniProtKB-KW"/>
</dbReference>
<dbReference type="OrthoDB" id="5298774at2"/>
<dbReference type="Proteomes" id="UP000290849">
    <property type="component" value="Unassembled WGS sequence"/>
</dbReference>
<dbReference type="InterPro" id="IPR050093">
    <property type="entry name" value="ABC_SmlMolc_Importer"/>
</dbReference>
<evidence type="ECO:0000256" key="1">
    <source>
        <dbReference type="ARBA" id="ARBA00022448"/>
    </source>
</evidence>
<dbReference type="EMBL" id="PYAL01000001">
    <property type="protein sequence ID" value="RXN93397.1"/>
    <property type="molecule type" value="Genomic_DNA"/>
</dbReference>
<evidence type="ECO:0000256" key="4">
    <source>
        <dbReference type="ARBA" id="ARBA00022840"/>
    </source>
</evidence>
<dbReference type="InterPro" id="IPR013611">
    <property type="entry name" value="Transp-assoc_OB_typ2"/>
</dbReference>
<protein>
    <submittedName>
        <fullName evidence="6">Polyamine ABC transporter ATP-binding protein</fullName>
    </submittedName>
</protein>
<dbReference type="Gene3D" id="2.40.50.100">
    <property type="match status" value="1"/>
</dbReference>
<evidence type="ECO:0000256" key="2">
    <source>
        <dbReference type="ARBA" id="ARBA00022475"/>
    </source>
</evidence>
<accession>A0A4Q1HRE2</accession>
<organism evidence="6 7">
    <name type="scientific">Achromobacter aloeverae</name>
    <dbReference type="NCBI Taxonomy" id="1750518"/>
    <lineage>
        <taxon>Bacteria</taxon>
        <taxon>Pseudomonadati</taxon>
        <taxon>Pseudomonadota</taxon>
        <taxon>Betaproteobacteria</taxon>
        <taxon>Burkholderiales</taxon>
        <taxon>Alcaligenaceae</taxon>
        <taxon>Achromobacter</taxon>
    </lineage>
</organism>
<dbReference type="AlphaFoldDB" id="A0A4Q1HRE2"/>
<dbReference type="InterPro" id="IPR003593">
    <property type="entry name" value="AAA+_ATPase"/>
</dbReference>
<dbReference type="Gene3D" id="2.40.50.140">
    <property type="entry name" value="Nucleic acid-binding proteins"/>
    <property type="match status" value="1"/>
</dbReference>
<dbReference type="InterPro" id="IPR017871">
    <property type="entry name" value="ABC_transporter-like_CS"/>
</dbReference>
<keyword evidence="2" id="KW-0472">Membrane</keyword>
<dbReference type="FunFam" id="3.40.50.300:FF:000425">
    <property type="entry name" value="Probable ABC transporter, ATP-binding subunit"/>
    <property type="match status" value="1"/>
</dbReference>
<dbReference type="GO" id="GO:0043190">
    <property type="term" value="C:ATP-binding cassette (ABC) transporter complex"/>
    <property type="evidence" value="ECO:0007669"/>
    <property type="project" value="InterPro"/>
</dbReference>
<dbReference type="GO" id="GO:0022857">
    <property type="term" value="F:transmembrane transporter activity"/>
    <property type="evidence" value="ECO:0007669"/>
    <property type="project" value="InterPro"/>
</dbReference>
<dbReference type="SUPFAM" id="SSF52540">
    <property type="entry name" value="P-loop containing nucleoside triphosphate hydrolases"/>
    <property type="match status" value="1"/>
</dbReference>
<evidence type="ECO:0000313" key="6">
    <source>
        <dbReference type="EMBL" id="RXN93397.1"/>
    </source>
</evidence>
<dbReference type="PROSITE" id="PS50893">
    <property type="entry name" value="ABC_TRANSPORTER_2"/>
    <property type="match status" value="1"/>
</dbReference>
<gene>
    <name evidence="6" type="ORF">C7R54_06815</name>
</gene>
<keyword evidence="2" id="KW-1003">Cell membrane</keyword>
<dbReference type="PANTHER" id="PTHR42781:SF4">
    <property type="entry name" value="SPERMIDINE_PUTRESCINE IMPORT ATP-BINDING PROTEIN POTA"/>
    <property type="match status" value="1"/>
</dbReference>
<dbReference type="GO" id="GO:0015697">
    <property type="term" value="P:quaternary ammonium group transport"/>
    <property type="evidence" value="ECO:0007669"/>
    <property type="project" value="UniProtKB-ARBA"/>
</dbReference>
<keyword evidence="3" id="KW-0547">Nucleotide-binding</keyword>
<dbReference type="SUPFAM" id="SSF50331">
    <property type="entry name" value="MOP-like"/>
    <property type="match status" value="1"/>
</dbReference>
<keyword evidence="4 6" id="KW-0067">ATP-binding</keyword>
<dbReference type="InterPro" id="IPR027417">
    <property type="entry name" value="P-loop_NTPase"/>
</dbReference>